<dbReference type="PROSITE" id="PS51074">
    <property type="entry name" value="DPH_MB"/>
    <property type="match status" value="1"/>
</dbReference>
<keyword evidence="5" id="KW-1185">Reference proteome</keyword>
<protein>
    <recommendedName>
        <fullName evidence="3">DPH-type MB domain-containing protein</fullName>
    </recommendedName>
</protein>
<dbReference type="Gene3D" id="3.10.660.10">
    <property type="entry name" value="DPH Zinc finger"/>
    <property type="match status" value="1"/>
</dbReference>
<evidence type="ECO:0000259" key="3">
    <source>
        <dbReference type="PROSITE" id="PS51074"/>
    </source>
</evidence>
<organism evidence="4 5">
    <name type="scientific">Byssothecium circinans</name>
    <dbReference type="NCBI Taxonomy" id="147558"/>
    <lineage>
        <taxon>Eukaryota</taxon>
        <taxon>Fungi</taxon>
        <taxon>Dikarya</taxon>
        <taxon>Ascomycota</taxon>
        <taxon>Pezizomycotina</taxon>
        <taxon>Dothideomycetes</taxon>
        <taxon>Pleosporomycetidae</taxon>
        <taxon>Pleosporales</taxon>
        <taxon>Massarineae</taxon>
        <taxon>Massarinaceae</taxon>
        <taxon>Byssothecium</taxon>
    </lineage>
</organism>
<evidence type="ECO:0000256" key="2">
    <source>
        <dbReference type="ARBA" id="ARBA00023004"/>
    </source>
</evidence>
<accession>A0A6A5TBB0</accession>
<dbReference type="InterPro" id="IPR007872">
    <property type="entry name" value="DPH_MB_dom"/>
</dbReference>
<sequence length="139" mass="14679">MDKETGREKGKVTYTVDDVKEAFAVLGDGEKRAEYDGWLARVGNAAAVGMGGKGAGDGDGFLLGLEVLDLSDFEAGGAAAGIGGALIEWTRPCRCGAEKGYRIQEKELEDAEERGETEVLVGCEGCSLWVRVGFEVQEG</sequence>
<dbReference type="OrthoDB" id="445556at2759"/>
<dbReference type="UniPathway" id="UPA00559"/>
<dbReference type="AlphaFoldDB" id="A0A6A5TBB0"/>
<evidence type="ECO:0000313" key="4">
    <source>
        <dbReference type="EMBL" id="KAF1949590.1"/>
    </source>
</evidence>
<proteinExistence type="predicted"/>
<dbReference type="Proteomes" id="UP000800035">
    <property type="component" value="Unassembled WGS sequence"/>
</dbReference>
<gene>
    <name evidence="4" type="ORF">CC80DRAFT_428828</name>
</gene>
<feature type="domain" description="DPH-type MB" evidence="3">
    <location>
        <begin position="64"/>
        <end position="135"/>
    </location>
</feature>
<dbReference type="GO" id="GO:0017183">
    <property type="term" value="P:protein histidyl modification to diphthamide"/>
    <property type="evidence" value="ECO:0007669"/>
    <property type="project" value="UniProtKB-UniPathway"/>
</dbReference>
<evidence type="ECO:0000256" key="1">
    <source>
        <dbReference type="ARBA" id="ARBA00022723"/>
    </source>
</evidence>
<dbReference type="InterPro" id="IPR036671">
    <property type="entry name" value="DPH_MB_sf"/>
</dbReference>
<reference evidence="4" key="1">
    <citation type="journal article" date="2020" name="Stud. Mycol.">
        <title>101 Dothideomycetes genomes: a test case for predicting lifestyles and emergence of pathogens.</title>
        <authorList>
            <person name="Haridas S."/>
            <person name="Albert R."/>
            <person name="Binder M."/>
            <person name="Bloem J."/>
            <person name="Labutti K."/>
            <person name="Salamov A."/>
            <person name="Andreopoulos B."/>
            <person name="Baker S."/>
            <person name="Barry K."/>
            <person name="Bills G."/>
            <person name="Bluhm B."/>
            <person name="Cannon C."/>
            <person name="Castanera R."/>
            <person name="Culley D."/>
            <person name="Daum C."/>
            <person name="Ezra D."/>
            <person name="Gonzalez J."/>
            <person name="Henrissat B."/>
            <person name="Kuo A."/>
            <person name="Liang C."/>
            <person name="Lipzen A."/>
            <person name="Lutzoni F."/>
            <person name="Magnuson J."/>
            <person name="Mondo S."/>
            <person name="Nolan M."/>
            <person name="Ohm R."/>
            <person name="Pangilinan J."/>
            <person name="Park H.-J."/>
            <person name="Ramirez L."/>
            <person name="Alfaro M."/>
            <person name="Sun H."/>
            <person name="Tritt A."/>
            <person name="Yoshinaga Y."/>
            <person name="Zwiers L.-H."/>
            <person name="Turgeon B."/>
            <person name="Goodwin S."/>
            <person name="Spatafora J."/>
            <person name="Crous P."/>
            <person name="Grigoriev I."/>
        </authorList>
    </citation>
    <scope>NUCLEOTIDE SEQUENCE</scope>
    <source>
        <strain evidence="4">CBS 675.92</strain>
    </source>
</reference>
<dbReference type="GO" id="GO:0046872">
    <property type="term" value="F:metal ion binding"/>
    <property type="evidence" value="ECO:0007669"/>
    <property type="project" value="UniProtKB-KW"/>
</dbReference>
<keyword evidence="1" id="KW-0479">Metal-binding</keyword>
<keyword evidence="2" id="KW-0408">Iron</keyword>
<evidence type="ECO:0000313" key="5">
    <source>
        <dbReference type="Proteomes" id="UP000800035"/>
    </source>
</evidence>
<dbReference type="SUPFAM" id="SSF144217">
    <property type="entry name" value="CSL zinc finger"/>
    <property type="match status" value="1"/>
</dbReference>
<name>A0A6A5TBB0_9PLEO</name>
<dbReference type="EMBL" id="ML977035">
    <property type="protein sequence ID" value="KAF1949590.1"/>
    <property type="molecule type" value="Genomic_DNA"/>
</dbReference>
<dbReference type="Pfam" id="PF05207">
    <property type="entry name" value="Zn_ribbon_CSL"/>
    <property type="match status" value="1"/>
</dbReference>